<accession>F6HXF2</accession>
<dbReference type="Proteomes" id="UP000009183">
    <property type="component" value="Chromosome 9"/>
</dbReference>
<dbReference type="STRING" id="29760.F6HXF2"/>
<dbReference type="PaxDb" id="29760-VIT_09s0002g07230.t01"/>
<sequence length="41" mass="4700">MPEAITLRRISILGSKDNHSRCTGMYAQSSLHSSLQNRQRR</sequence>
<name>F6HXF2_VITVI</name>
<dbReference type="AlphaFoldDB" id="F6HXF2"/>
<dbReference type="EMBL" id="FN596494">
    <property type="protein sequence ID" value="CCB59622.1"/>
    <property type="molecule type" value="Genomic_DNA"/>
</dbReference>
<dbReference type="HOGENOM" id="CLU_3280622_0_0_1"/>
<proteinExistence type="predicted"/>
<evidence type="ECO:0000313" key="2">
    <source>
        <dbReference type="EMBL" id="CCB59622.1"/>
    </source>
</evidence>
<evidence type="ECO:0000313" key="3">
    <source>
        <dbReference type="Proteomes" id="UP000009183"/>
    </source>
</evidence>
<feature type="region of interest" description="Disordered" evidence="1">
    <location>
        <begin position="18"/>
        <end position="41"/>
    </location>
</feature>
<protein>
    <submittedName>
        <fullName evidence="2">Uncharacterized protein</fullName>
    </submittedName>
</protein>
<reference evidence="3" key="1">
    <citation type="journal article" date="2007" name="Nature">
        <title>The grapevine genome sequence suggests ancestral hexaploidization in major angiosperm phyla.</title>
        <authorList>
            <consortium name="The French-Italian Public Consortium for Grapevine Genome Characterization."/>
            <person name="Jaillon O."/>
            <person name="Aury J.-M."/>
            <person name="Noel B."/>
            <person name="Policriti A."/>
            <person name="Clepet C."/>
            <person name="Casagrande A."/>
            <person name="Choisne N."/>
            <person name="Aubourg S."/>
            <person name="Vitulo N."/>
            <person name="Jubin C."/>
            <person name="Vezzi A."/>
            <person name="Legeai F."/>
            <person name="Hugueney P."/>
            <person name="Dasilva C."/>
            <person name="Horner D."/>
            <person name="Mica E."/>
            <person name="Jublot D."/>
            <person name="Poulain J."/>
            <person name="Bruyere C."/>
            <person name="Billault A."/>
            <person name="Segurens B."/>
            <person name="Gouyvenoux M."/>
            <person name="Ugarte E."/>
            <person name="Cattonaro F."/>
            <person name="Anthouard V."/>
            <person name="Vico V."/>
            <person name="Del Fabbro C."/>
            <person name="Alaux M."/>
            <person name="Di Gaspero G."/>
            <person name="Dumas V."/>
            <person name="Felice N."/>
            <person name="Paillard S."/>
            <person name="Juman I."/>
            <person name="Moroldo M."/>
            <person name="Scalabrin S."/>
            <person name="Canaguier A."/>
            <person name="Le Clainche I."/>
            <person name="Malacrida G."/>
            <person name="Durand E."/>
            <person name="Pesole G."/>
            <person name="Laucou V."/>
            <person name="Chatelet P."/>
            <person name="Merdinoglu D."/>
            <person name="Delledonne M."/>
            <person name="Pezzotti M."/>
            <person name="Lecharny A."/>
            <person name="Scarpelli C."/>
            <person name="Artiguenave F."/>
            <person name="Pe M.E."/>
            <person name="Valle G."/>
            <person name="Morgante M."/>
            <person name="Caboche M."/>
            <person name="Adam-Blondon A.-F."/>
            <person name="Weissenbach J."/>
            <person name="Quetier F."/>
            <person name="Wincker P."/>
        </authorList>
    </citation>
    <scope>NUCLEOTIDE SEQUENCE [LARGE SCALE GENOMIC DNA]</scope>
    <source>
        <strain evidence="3">cv. Pinot noir / PN40024</strain>
    </source>
</reference>
<evidence type="ECO:0000256" key="1">
    <source>
        <dbReference type="SAM" id="MobiDB-lite"/>
    </source>
</evidence>
<feature type="compositionally biased region" description="Polar residues" evidence="1">
    <location>
        <begin position="26"/>
        <end position="41"/>
    </location>
</feature>
<keyword evidence="3" id="KW-1185">Reference proteome</keyword>
<organism evidence="2 3">
    <name type="scientific">Vitis vinifera</name>
    <name type="common">Grape</name>
    <dbReference type="NCBI Taxonomy" id="29760"/>
    <lineage>
        <taxon>Eukaryota</taxon>
        <taxon>Viridiplantae</taxon>
        <taxon>Streptophyta</taxon>
        <taxon>Embryophyta</taxon>
        <taxon>Tracheophyta</taxon>
        <taxon>Spermatophyta</taxon>
        <taxon>Magnoliopsida</taxon>
        <taxon>eudicotyledons</taxon>
        <taxon>Gunneridae</taxon>
        <taxon>Pentapetalae</taxon>
        <taxon>rosids</taxon>
        <taxon>Vitales</taxon>
        <taxon>Vitaceae</taxon>
        <taxon>Viteae</taxon>
        <taxon>Vitis</taxon>
    </lineage>
</organism>
<gene>
    <name evidence="2" type="ordered locus">VIT_09s0002g07230</name>
</gene>
<dbReference type="InParanoid" id="F6HXF2"/>